<gene>
    <name evidence="1" type="ORF">GMARGA_LOCUS2049</name>
</gene>
<dbReference type="EMBL" id="CAJVQB010000602">
    <property type="protein sequence ID" value="CAG8497871.1"/>
    <property type="molecule type" value="Genomic_DNA"/>
</dbReference>
<dbReference type="PANTHER" id="PTHR40866:SF1">
    <property type="entry name" value="BED-TYPE DOMAIN-CONTAINING PROTEIN"/>
    <property type="match status" value="1"/>
</dbReference>
<keyword evidence="2" id="KW-1185">Reference proteome</keyword>
<proteinExistence type="predicted"/>
<comment type="caution">
    <text evidence="1">The sequence shown here is derived from an EMBL/GenBank/DDBJ whole genome shotgun (WGS) entry which is preliminary data.</text>
</comment>
<protein>
    <submittedName>
        <fullName evidence="1">5957_t:CDS:1</fullName>
    </submittedName>
</protein>
<dbReference type="PANTHER" id="PTHR40866">
    <property type="entry name" value="BED-TYPE DOMAIN-CONTAINING PROTEIN"/>
    <property type="match status" value="1"/>
</dbReference>
<reference evidence="1 2" key="1">
    <citation type="submission" date="2021-06" db="EMBL/GenBank/DDBJ databases">
        <authorList>
            <person name="Kallberg Y."/>
            <person name="Tangrot J."/>
            <person name="Rosling A."/>
        </authorList>
    </citation>
    <scope>NUCLEOTIDE SEQUENCE [LARGE SCALE GENOMIC DNA]</scope>
    <source>
        <strain evidence="1 2">120-4 pot B 10/14</strain>
    </source>
</reference>
<sequence>MDDGKHQCNLCPQRSQPITQKKETGYTNLMNHLEVKHKNFKSIYQQYLGNTTSPMISFNYDTSVRNIFDWVSLIVNWMLRQLTKYLNSLANIVRERIKNTLPEKIGIMFDGWMNNMVFTLLDCLNVDAHIKIFKDVLELYNKGVKNVLFLSEATNDLQNESMNLDDVRAYFDLLIGEHPYLECRLGKNASVIQDLSFKEIVVKVLRKQESVLTSSEKQKLQSFIVDQSMQPIENEPITMKNRVAKKNENLKNQDTWI</sequence>
<evidence type="ECO:0000313" key="2">
    <source>
        <dbReference type="Proteomes" id="UP000789901"/>
    </source>
</evidence>
<dbReference type="Proteomes" id="UP000789901">
    <property type="component" value="Unassembled WGS sequence"/>
</dbReference>
<accession>A0ABM8W133</accession>
<name>A0ABM8W133_GIGMA</name>
<evidence type="ECO:0000313" key="1">
    <source>
        <dbReference type="EMBL" id="CAG8497871.1"/>
    </source>
</evidence>
<organism evidence="1 2">
    <name type="scientific">Gigaspora margarita</name>
    <dbReference type="NCBI Taxonomy" id="4874"/>
    <lineage>
        <taxon>Eukaryota</taxon>
        <taxon>Fungi</taxon>
        <taxon>Fungi incertae sedis</taxon>
        <taxon>Mucoromycota</taxon>
        <taxon>Glomeromycotina</taxon>
        <taxon>Glomeromycetes</taxon>
        <taxon>Diversisporales</taxon>
        <taxon>Gigasporaceae</taxon>
        <taxon>Gigaspora</taxon>
    </lineage>
</organism>